<evidence type="ECO:0000256" key="2">
    <source>
        <dbReference type="ARBA" id="ARBA00022448"/>
    </source>
</evidence>
<dbReference type="InterPro" id="IPR010290">
    <property type="entry name" value="TM_effector"/>
</dbReference>
<evidence type="ECO:0000256" key="4">
    <source>
        <dbReference type="ARBA" id="ARBA00022692"/>
    </source>
</evidence>
<dbReference type="Pfam" id="PF05977">
    <property type="entry name" value="MFS_3"/>
    <property type="match status" value="1"/>
</dbReference>
<dbReference type="PROSITE" id="PS50850">
    <property type="entry name" value="MFS"/>
    <property type="match status" value="1"/>
</dbReference>
<feature type="transmembrane region" description="Helical" evidence="7">
    <location>
        <begin position="149"/>
        <end position="174"/>
    </location>
</feature>
<evidence type="ECO:0000256" key="6">
    <source>
        <dbReference type="ARBA" id="ARBA00023136"/>
    </source>
</evidence>
<evidence type="ECO:0000256" key="5">
    <source>
        <dbReference type="ARBA" id="ARBA00022989"/>
    </source>
</evidence>
<feature type="transmembrane region" description="Helical" evidence="7">
    <location>
        <begin position="263"/>
        <end position="284"/>
    </location>
</feature>
<evidence type="ECO:0000256" key="1">
    <source>
        <dbReference type="ARBA" id="ARBA00004651"/>
    </source>
</evidence>
<keyword evidence="5 7" id="KW-1133">Transmembrane helix</keyword>
<feature type="transmembrane region" description="Helical" evidence="7">
    <location>
        <begin position="351"/>
        <end position="374"/>
    </location>
</feature>
<feature type="transmembrane region" description="Helical" evidence="7">
    <location>
        <begin position="180"/>
        <end position="201"/>
    </location>
</feature>
<name>A0A7W9GN28_9ACTN</name>
<evidence type="ECO:0000256" key="3">
    <source>
        <dbReference type="ARBA" id="ARBA00022475"/>
    </source>
</evidence>
<evidence type="ECO:0000313" key="10">
    <source>
        <dbReference type="Proteomes" id="UP000542813"/>
    </source>
</evidence>
<dbReference type="EMBL" id="JACHMM010000001">
    <property type="protein sequence ID" value="MBB5786888.1"/>
    <property type="molecule type" value="Genomic_DNA"/>
</dbReference>
<feature type="transmembrane region" description="Helical" evidence="7">
    <location>
        <begin position="291"/>
        <end position="310"/>
    </location>
</feature>
<accession>A0A7W9GN28</accession>
<dbReference type="RefSeq" id="WP_184820596.1">
    <property type="nucleotide sequence ID" value="NZ_JACHMM010000001.1"/>
</dbReference>
<reference evidence="9 10" key="1">
    <citation type="submission" date="2020-08" db="EMBL/GenBank/DDBJ databases">
        <title>Sequencing the genomes of 1000 actinobacteria strains.</title>
        <authorList>
            <person name="Klenk H.-P."/>
        </authorList>
    </citation>
    <scope>NUCLEOTIDE SEQUENCE [LARGE SCALE GENOMIC DNA]</scope>
    <source>
        <strain evidence="9 10">DSM 102122</strain>
    </source>
</reference>
<evidence type="ECO:0000256" key="7">
    <source>
        <dbReference type="SAM" id="Phobius"/>
    </source>
</evidence>
<evidence type="ECO:0000259" key="8">
    <source>
        <dbReference type="PROSITE" id="PS50850"/>
    </source>
</evidence>
<dbReference type="InterPro" id="IPR020846">
    <property type="entry name" value="MFS_dom"/>
</dbReference>
<feature type="transmembrane region" description="Helical" evidence="7">
    <location>
        <begin position="316"/>
        <end position="339"/>
    </location>
</feature>
<proteinExistence type="predicted"/>
<keyword evidence="3" id="KW-1003">Cell membrane</keyword>
<keyword evidence="2" id="KW-0813">Transport</keyword>
<dbReference type="AlphaFoldDB" id="A0A7W9GN28"/>
<dbReference type="Gene3D" id="1.20.1250.20">
    <property type="entry name" value="MFS general substrate transporter like domains"/>
    <property type="match status" value="1"/>
</dbReference>
<feature type="transmembrane region" description="Helical" evidence="7">
    <location>
        <begin position="21"/>
        <end position="47"/>
    </location>
</feature>
<comment type="caution">
    <text evidence="9">The sequence shown here is derived from an EMBL/GenBank/DDBJ whole genome shotgun (WGS) entry which is preliminary data.</text>
</comment>
<comment type="subcellular location">
    <subcellularLocation>
        <location evidence="1">Cell membrane</location>
        <topology evidence="1">Multi-pass membrane protein</topology>
    </subcellularLocation>
</comment>
<dbReference type="GO" id="GO:0005886">
    <property type="term" value="C:plasma membrane"/>
    <property type="evidence" value="ECO:0007669"/>
    <property type="project" value="UniProtKB-SubCell"/>
</dbReference>
<feature type="transmembrane region" description="Helical" evidence="7">
    <location>
        <begin position="380"/>
        <end position="397"/>
    </location>
</feature>
<dbReference type="PANTHER" id="PTHR23513">
    <property type="entry name" value="INTEGRAL MEMBRANE EFFLUX PROTEIN-RELATED"/>
    <property type="match status" value="1"/>
</dbReference>
<evidence type="ECO:0000313" key="9">
    <source>
        <dbReference type="EMBL" id="MBB5786888.1"/>
    </source>
</evidence>
<feature type="transmembrane region" description="Helical" evidence="7">
    <location>
        <begin position="53"/>
        <end position="73"/>
    </location>
</feature>
<dbReference type="GO" id="GO:0022857">
    <property type="term" value="F:transmembrane transporter activity"/>
    <property type="evidence" value="ECO:0007669"/>
    <property type="project" value="InterPro"/>
</dbReference>
<gene>
    <name evidence="9" type="ORF">HD601_001463</name>
</gene>
<keyword evidence="4 7" id="KW-0812">Transmembrane</keyword>
<dbReference type="SUPFAM" id="SSF103473">
    <property type="entry name" value="MFS general substrate transporter"/>
    <property type="match status" value="1"/>
</dbReference>
<feature type="transmembrane region" description="Helical" evidence="7">
    <location>
        <begin position="222"/>
        <end position="243"/>
    </location>
</feature>
<protein>
    <submittedName>
        <fullName evidence="9">MFS family permease</fullName>
    </submittedName>
</protein>
<dbReference type="PANTHER" id="PTHR23513:SF11">
    <property type="entry name" value="STAPHYLOFERRIN A TRANSPORTER"/>
    <property type="match status" value="1"/>
</dbReference>
<dbReference type="CDD" id="cd06173">
    <property type="entry name" value="MFS_MefA_like"/>
    <property type="match status" value="1"/>
</dbReference>
<keyword evidence="10" id="KW-1185">Reference proteome</keyword>
<feature type="transmembrane region" description="Helical" evidence="7">
    <location>
        <begin position="85"/>
        <end position="103"/>
    </location>
</feature>
<sequence length="405" mass="42084">MTDLPTGDDESRGPLRRRDFAIYWWAGIVSSPGNWASNVCASVLMLSLTGSPFMVGVVNFAIFIPNLLFSLPAGALGDRVERRRMVVVTQSVALVVAAVMAVLSGSGSLTPWVLVATCFLLGTANAFTKPPMLALIALLVPRAQVARATALNVVQFQFGQIAGPGIASVILLAATPTWAFTFNAVSCLGPIVAMLLIRLDATADRGAVKKKSSGGVVEGLRFVARTPLMPAILLAVVLTNAAVEALRTLAPTLSHELDLPDAAGVIIMGNSIGAMLGLVTFGLIEKVLPRRWMLTTAFALQALGAAVVAVGGSLPVLALGALPIGIGFSLSIPLLSGSLQMLSPDDFRSRVMAVFSMAHLGLRPLFALVAGALATAFGGAWALAVFGVIALVVAVVIRRLRVDTA</sequence>
<organism evidence="9 10">
    <name type="scientific">Jiangella mangrovi</name>
    <dbReference type="NCBI Taxonomy" id="1524084"/>
    <lineage>
        <taxon>Bacteria</taxon>
        <taxon>Bacillati</taxon>
        <taxon>Actinomycetota</taxon>
        <taxon>Actinomycetes</taxon>
        <taxon>Jiangellales</taxon>
        <taxon>Jiangellaceae</taxon>
        <taxon>Jiangella</taxon>
    </lineage>
</organism>
<feature type="domain" description="Major facilitator superfamily (MFS) profile" evidence="8">
    <location>
        <begin position="1"/>
        <end position="405"/>
    </location>
</feature>
<keyword evidence="6 7" id="KW-0472">Membrane</keyword>
<dbReference type="InterPro" id="IPR036259">
    <property type="entry name" value="MFS_trans_sf"/>
</dbReference>
<dbReference type="Proteomes" id="UP000542813">
    <property type="component" value="Unassembled WGS sequence"/>
</dbReference>